<accession>A0A093BWQ3</accession>
<feature type="domain" description="DUF4614" evidence="2">
    <location>
        <begin position="15"/>
        <end position="85"/>
    </location>
</feature>
<name>A0A093BWQ3_TAUER</name>
<sequence>EEHPESCRCSGKHPSSASSPLLTRERHIPVRRVTVKETAVQTVDSPSTYCWAKTNTSAVPDPPVGNSYIDPVPIASHVISTAAVEG</sequence>
<evidence type="ECO:0000313" key="3">
    <source>
        <dbReference type="EMBL" id="KFV08110.1"/>
    </source>
</evidence>
<gene>
    <name evidence="3" type="ORF">N340_04643</name>
</gene>
<protein>
    <submittedName>
        <fullName evidence="3">Uncharacterized protein C19orf44</fullName>
    </submittedName>
</protein>
<organism evidence="3 4">
    <name type="scientific">Tauraco erythrolophus</name>
    <name type="common">Red-crested turaco</name>
    <dbReference type="NCBI Taxonomy" id="121530"/>
    <lineage>
        <taxon>Eukaryota</taxon>
        <taxon>Metazoa</taxon>
        <taxon>Chordata</taxon>
        <taxon>Craniata</taxon>
        <taxon>Vertebrata</taxon>
        <taxon>Euteleostomi</taxon>
        <taxon>Archelosauria</taxon>
        <taxon>Archosauria</taxon>
        <taxon>Dinosauria</taxon>
        <taxon>Saurischia</taxon>
        <taxon>Theropoda</taxon>
        <taxon>Coelurosauria</taxon>
        <taxon>Aves</taxon>
        <taxon>Neognathae</taxon>
        <taxon>Neoaves</taxon>
        <taxon>Otidimorphae</taxon>
        <taxon>Musophagiformes</taxon>
        <taxon>Musophagidae</taxon>
        <taxon>Tauraco</taxon>
    </lineage>
</organism>
<dbReference type="InterPro" id="IPR027884">
    <property type="entry name" value="DUF4614"/>
</dbReference>
<dbReference type="EMBL" id="KL454338">
    <property type="protein sequence ID" value="KFV08110.1"/>
    <property type="molecule type" value="Genomic_DNA"/>
</dbReference>
<keyword evidence="4" id="KW-1185">Reference proteome</keyword>
<feature type="region of interest" description="Disordered" evidence="1">
    <location>
        <begin position="1"/>
        <end position="26"/>
    </location>
</feature>
<dbReference type="Pfam" id="PF15391">
    <property type="entry name" value="DUF4614"/>
    <property type="match status" value="1"/>
</dbReference>
<dbReference type="PANTHER" id="PTHR22409">
    <property type="entry name" value="CHROMOSOME 19 OPEN READING FRAME 44"/>
    <property type="match status" value="1"/>
</dbReference>
<feature type="non-terminal residue" evidence="3">
    <location>
        <position position="86"/>
    </location>
</feature>
<proteinExistence type="predicted"/>
<dbReference type="PANTHER" id="PTHR22409:SF2">
    <property type="entry name" value="CHROMOSOME 19 OPEN READING FRAME 44"/>
    <property type="match status" value="1"/>
</dbReference>
<dbReference type="AlphaFoldDB" id="A0A093BWQ3"/>
<evidence type="ECO:0000256" key="1">
    <source>
        <dbReference type="SAM" id="MobiDB-lite"/>
    </source>
</evidence>
<dbReference type="Proteomes" id="UP000053661">
    <property type="component" value="Unassembled WGS sequence"/>
</dbReference>
<feature type="non-terminal residue" evidence="3">
    <location>
        <position position="1"/>
    </location>
</feature>
<dbReference type="InterPro" id="IPR040120">
    <property type="entry name" value="C19orf44-like"/>
</dbReference>
<reference evidence="3 4" key="1">
    <citation type="submission" date="2014-04" db="EMBL/GenBank/DDBJ databases">
        <title>Genome evolution of avian class.</title>
        <authorList>
            <person name="Zhang G."/>
            <person name="Li C."/>
        </authorList>
    </citation>
    <scope>NUCLEOTIDE SEQUENCE [LARGE SCALE GENOMIC DNA]</scope>
    <source>
        <strain evidence="3">BGI_N340</strain>
    </source>
</reference>
<evidence type="ECO:0000259" key="2">
    <source>
        <dbReference type="Pfam" id="PF15391"/>
    </source>
</evidence>
<evidence type="ECO:0000313" key="4">
    <source>
        <dbReference type="Proteomes" id="UP000053661"/>
    </source>
</evidence>